<dbReference type="KEGG" id="yrh:AABB31_13265"/>
<organism evidence="1 2">
    <name type="scientific">Yoonia rhodophyticola</name>
    <dbReference type="NCBI Taxonomy" id="3137370"/>
    <lineage>
        <taxon>Bacteria</taxon>
        <taxon>Pseudomonadati</taxon>
        <taxon>Pseudomonadota</taxon>
        <taxon>Alphaproteobacteria</taxon>
        <taxon>Rhodobacterales</taxon>
        <taxon>Paracoccaceae</taxon>
        <taxon>Yoonia</taxon>
    </lineage>
</organism>
<dbReference type="AlphaFoldDB" id="A0AAN0M6M9"/>
<protein>
    <submittedName>
        <fullName evidence="1">Uncharacterized protein</fullName>
    </submittedName>
</protein>
<evidence type="ECO:0000313" key="1">
    <source>
        <dbReference type="EMBL" id="WZU66049.1"/>
    </source>
</evidence>
<evidence type="ECO:0000313" key="2">
    <source>
        <dbReference type="Proteomes" id="UP001470809"/>
    </source>
</evidence>
<proteinExistence type="predicted"/>
<keyword evidence="2" id="KW-1185">Reference proteome</keyword>
<name>A0AAN0M6M9_9RHOB</name>
<sequence length="247" mass="27381">MPISPPNASVAKELGRKIYLSLLQQVPFVGGPYSAMVDVMRPGDHQVENERWQEEVTAVLNSQEDAIRILTASFPLSDDASYLGKWLCEKSETGGRFDNFDNSQIEAQFQDASSNEIMDAVGELELNGMISVSHALSHRFRSVRPLTKLFEVFDPIVHDVSPRADAVTVAEVILSSEKSQVSASDVEAKFKWSTRRTNPAFSIVGEFIGEGRKSSPLGQPYVYRSMWANSAERASLKRFVSEAHGKP</sequence>
<dbReference type="RefSeq" id="WP_342075378.1">
    <property type="nucleotide sequence ID" value="NZ_CP151767.2"/>
</dbReference>
<reference evidence="1" key="1">
    <citation type="submission" date="2024-08" db="EMBL/GenBank/DDBJ databases">
        <title>Phylogenomic analyses of a clade within the roseobacter group suggest taxonomic reassignments of species of the genera Aestuariivita, Citreicella, Loktanella, Nautella, Pelagibaca, Ruegeria, Thalassobius, Thiobacimonas and Tropicibacter, and the proposal o.</title>
        <authorList>
            <person name="Jeon C.O."/>
        </authorList>
    </citation>
    <scope>NUCLEOTIDE SEQUENCE</scope>
    <source>
        <strain evidence="1">SS1-5</strain>
    </source>
</reference>
<dbReference type="EMBL" id="CP151767">
    <property type="protein sequence ID" value="WZU66049.1"/>
    <property type="molecule type" value="Genomic_DNA"/>
</dbReference>
<accession>A0AAN0M6M9</accession>
<dbReference type="Proteomes" id="UP001470809">
    <property type="component" value="Chromosome"/>
</dbReference>
<gene>
    <name evidence="1" type="ORF">AABB31_13265</name>
</gene>